<dbReference type="AlphaFoldDB" id="A0A226EAU7"/>
<dbReference type="EMBL" id="LNIX01000005">
    <property type="protein sequence ID" value="OXA54530.1"/>
    <property type="molecule type" value="Genomic_DNA"/>
</dbReference>
<dbReference type="PANTHER" id="PTHR39069">
    <property type="entry name" value="ECDYSONE-INDUCIBLE GENE E1, ISOFORM A"/>
    <property type="match status" value="1"/>
</dbReference>
<dbReference type="Pfam" id="PF18701">
    <property type="entry name" value="DUF5641"/>
    <property type="match status" value="1"/>
</dbReference>
<reference evidence="4 5" key="1">
    <citation type="submission" date="2015-12" db="EMBL/GenBank/DDBJ databases">
        <title>The genome of Folsomia candida.</title>
        <authorList>
            <person name="Faddeeva A."/>
            <person name="Derks M.F."/>
            <person name="Anvar Y."/>
            <person name="Smit S."/>
            <person name="Van Straalen N."/>
            <person name="Roelofs D."/>
        </authorList>
    </citation>
    <scope>NUCLEOTIDE SEQUENCE [LARGE SCALE GENOMIC DNA]</scope>
    <source>
        <strain evidence="4 5">VU population</strain>
        <tissue evidence="4">Whole body</tissue>
    </source>
</reference>
<gene>
    <name evidence="4" type="ORF">Fcan01_11247</name>
</gene>
<accession>A0A226EAU7</accession>
<dbReference type="Proteomes" id="UP000198287">
    <property type="component" value="Unassembled WGS sequence"/>
</dbReference>
<evidence type="ECO:0000259" key="3">
    <source>
        <dbReference type="Pfam" id="PF18701"/>
    </source>
</evidence>
<keyword evidence="5" id="KW-1185">Reference proteome</keyword>
<feature type="signal peptide" evidence="1">
    <location>
        <begin position="1"/>
        <end position="18"/>
    </location>
</feature>
<proteinExistence type="predicted"/>
<feature type="chain" id="PRO_5012262800" evidence="1">
    <location>
        <begin position="19"/>
        <end position="631"/>
    </location>
</feature>
<evidence type="ECO:0000313" key="5">
    <source>
        <dbReference type="Proteomes" id="UP000198287"/>
    </source>
</evidence>
<feature type="domain" description="EB" evidence="2">
    <location>
        <begin position="212"/>
        <end position="260"/>
    </location>
</feature>
<organism evidence="4 5">
    <name type="scientific">Folsomia candida</name>
    <name type="common">Springtail</name>
    <dbReference type="NCBI Taxonomy" id="158441"/>
    <lineage>
        <taxon>Eukaryota</taxon>
        <taxon>Metazoa</taxon>
        <taxon>Ecdysozoa</taxon>
        <taxon>Arthropoda</taxon>
        <taxon>Hexapoda</taxon>
        <taxon>Collembola</taxon>
        <taxon>Entomobryomorpha</taxon>
        <taxon>Isotomoidea</taxon>
        <taxon>Isotomidae</taxon>
        <taxon>Proisotominae</taxon>
        <taxon>Folsomia</taxon>
    </lineage>
</organism>
<dbReference type="InterPro" id="IPR006149">
    <property type="entry name" value="EB_dom"/>
</dbReference>
<evidence type="ECO:0000259" key="2">
    <source>
        <dbReference type="Pfam" id="PF01683"/>
    </source>
</evidence>
<protein>
    <submittedName>
        <fullName evidence="4">Multiple epidermal growth factor-like domains protein 11</fullName>
    </submittedName>
</protein>
<keyword evidence="1" id="KW-0732">Signal</keyword>
<dbReference type="InterPro" id="IPR040676">
    <property type="entry name" value="DUF5641"/>
</dbReference>
<evidence type="ECO:0000313" key="4">
    <source>
        <dbReference type="EMBL" id="OXA54530.1"/>
    </source>
</evidence>
<comment type="caution">
    <text evidence="4">The sequence shown here is derived from an EMBL/GenBank/DDBJ whole genome shotgun (WGS) entry which is preliminary data.</text>
</comment>
<dbReference type="OrthoDB" id="504708at2759"/>
<evidence type="ECO:0000256" key="1">
    <source>
        <dbReference type="SAM" id="SignalP"/>
    </source>
</evidence>
<name>A0A226EAU7_FOLCA</name>
<dbReference type="PANTHER" id="PTHR39069:SF8">
    <property type="entry name" value="FI17111P1"/>
    <property type="match status" value="1"/>
</dbReference>
<feature type="domain" description="DUF5641" evidence="3">
    <location>
        <begin position="499"/>
        <end position="579"/>
    </location>
</feature>
<sequence>MFVKIILALVTITCIVTSENIGDPCESEFDCPSNSICGENNQCQCVETTFPSPDLTRCLLYATKVGDPCQIRQQCVTISNNPAAFQCDDETASCACSSGFIASTTFERCLPTRQNLTEECTDDKQCLTGNSFCVRESHSETATCKCGKDFVEIFSRDSSKLECFQIQREISGPCDYDEQCQAQFGPVSLCVPEVTPPFVGRCKCSSFNGAIHVPSDNRCYERVPLGRNCTSNYECLFGINQHAFCNPTSGKCECHTGALPSPYTDQWCYANRTIGSDCTEVFRDCSMFIEGTVGCDKTTNKCACQQEQVPTPDGRRCLRKPEKLSDACVYSAEFDYCTQLVENSHCYIATRDSMVGVCECRQGFFKNASADRNSYDCAPNPKKIGDFCSNSGMCLIISSLAYCKEYGAGLGRYKACGCMDISYVDEDGTRCILKSEECQFPNLTTTTTRRSKDSEDLTPLTPAMFMRDLPVAGLPERDLICAKDLQGAFAKICDLKYALQERFRKEYLALLVAKRNEKYSYKPEVGEIVLVGHDNKKRYQWPLGRILELCPGRDGKIRVAKVKTTNGVLLRPLQRLYPLEVSASELKTGQRQEETRVITVPSDDQERGNRTVKTRSGREVQLPIRYGQWNQ</sequence>
<dbReference type="Pfam" id="PF01683">
    <property type="entry name" value="EB"/>
    <property type="match status" value="1"/>
</dbReference>